<gene>
    <name evidence="2" type="ORF">CROQUDRAFT_368802</name>
</gene>
<keyword evidence="1" id="KW-0472">Membrane</keyword>
<keyword evidence="3" id="KW-1185">Reference proteome</keyword>
<sequence length="137" mass="16328">MFSFSSTFIFFSLYFLLFQFFLQVFCLQPLYDAPGRLTLIIFIITLYRLFSFFFLHYFFQDTLCLAMRGGVMAGGRCYTSSTKRVRVRAEVVRPRRLIRSTLRSADRFSIIGYRTARAERDEKRKRLTRDSFTINKT</sequence>
<evidence type="ECO:0000313" key="3">
    <source>
        <dbReference type="Proteomes" id="UP000886653"/>
    </source>
</evidence>
<name>A0A9P6NKT1_9BASI</name>
<organism evidence="2 3">
    <name type="scientific">Cronartium quercuum f. sp. fusiforme G11</name>
    <dbReference type="NCBI Taxonomy" id="708437"/>
    <lineage>
        <taxon>Eukaryota</taxon>
        <taxon>Fungi</taxon>
        <taxon>Dikarya</taxon>
        <taxon>Basidiomycota</taxon>
        <taxon>Pucciniomycotina</taxon>
        <taxon>Pucciniomycetes</taxon>
        <taxon>Pucciniales</taxon>
        <taxon>Coleosporiaceae</taxon>
        <taxon>Cronartium</taxon>
    </lineage>
</organism>
<dbReference type="EMBL" id="MU167232">
    <property type="protein sequence ID" value="KAG0148860.1"/>
    <property type="molecule type" value="Genomic_DNA"/>
</dbReference>
<dbReference type="AlphaFoldDB" id="A0A9P6NKT1"/>
<keyword evidence="1" id="KW-0812">Transmembrane</keyword>
<protein>
    <submittedName>
        <fullName evidence="2">Uncharacterized protein</fullName>
    </submittedName>
</protein>
<reference evidence="2" key="1">
    <citation type="submission" date="2013-11" db="EMBL/GenBank/DDBJ databases">
        <title>Genome sequence of the fusiform rust pathogen reveals effectors for host alternation and coevolution with pine.</title>
        <authorList>
            <consortium name="DOE Joint Genome Institute"/>
            <person name="Smith K."/>
            <person name="Pendleton A."/>
            <person name="Kubisiak T."/>
            <person name="Anderson C."/>
            <person name="Salamov A."/>
            <person name="Aerts A."/>
            <person name="Riley R."/>
            <person name="Clum A."/>
            <person name="Lindquist E."/>
            <person name="Ence D."/>
            <person name="Campbell M."/>
            <person name="Kronenberg Z."/>
            <person name="Feau N."/>
            <person name="Dhillon B."/>
            <person name="Hamelin R."/>
            <person name="Burleigh J."/>
            <person name="Smith J."/>
            <person name="Yandell M."/>
            <person name="Nelson C."/>
            <person name="Grigoriev I."/>
            <person name="Davis J."/>
        </authorList>
    </citation>
    <scope>NUCLEOTIDE SEQUENCE</scope>
    <source>
        <strain evidence="2">G11</strain>
    </source>
</reference>
<dbReference type="Proteomes" id="UP000886653">
    <property type="component" value="Unassembled WGS sequence"/>
</dbReference>
<feature type="transmembrane region" description="Helical" evidence="1">
    <location>
        <begin position="37"/>
        <end position="59"/>
    </location>
</feature>
<evidence type="ECO:0000256" key="1">
    <source>
        <dbReference type="SAM" id="Phobius"/>
    </source>
</evidence>
<comment type="caution">
    <text evidence="2">The sequence shown here is derived from an EMBL/GenBank/DDBJ whole genome shotgun (WGS) entry which is preliminary data.</text>
</comment>
<feature type="transmembrane region" description="Helical" evidence="1">
    <location>
        <begin position="7"/>
        <end position="31"/>
    </location>
</feature>
<proteinExistence type="predicted"/>
<keyword evidence="1" id="KW-1133">Transmembrane helix</keyword>
<accession>A0A9P6NKT1</accession>
<evidence type="ECO:0000313" key="2">
    <source>
        <dbReference type="EMBL" id="KAG0148860.1"/>
    </source>
</evidence>